<keyword evidence="3" id="KW-1185">Reference proteome</keyword>
<dbReference type="InterPro" id="IPR000210">
    <property type="entry name" value="BTB/POZ_dom"/>
</dbReference>
<dbReference type="Pfam" id="PF00651">
    <property type="entry name" value="BTB"/>
    <property type="match status" value="1"/>
</dbReference>
<dbReference type="AlphaFoldDB" id="A0AAD7HG03"/>
<evidence type="ECO:0000313" key="3">
    <source>
        <dbReference type="Proteomes" id="UP001215598"/>
    </source>
</evidence>
<organism evidence="2 3">
    <name type="scientific">Mycena metata</name>
    <dbReference type="NCBI Taxonomy" id="1033252"/>
    <lineage>
        <taxon>Eukaryota</taxon>
        <taxon>Fungi</taxon>
        <taxon>Dikarya</taxon>
        <taxon>Basidiomycota</taxon>
        <taxon>Agaricomycotina</taxon>
        <taxon>Agaricomycetes</taxon>
        <taxon>Agaricomycetidae</taxon>
        <taxon>Agaricales</taxon>
        <taxon>Marasmiineae</taxon>
        <taxon>Mycenaceae</taxon>
        <taxon>Mycena</taxon>
    </lineage>
</organism>
<accession>A0AAD7HG03</accession>
<gene>
    <name evidence="2" type="ORF">B0H16DRAFT_1794101</name>
</gene>
<name>A0AAD7HG03_9AGAR</name>
<comment type="caution">
    <text evidence="2">The sequence shown here is derived from an EMBL/GenBank/DDBJ whole genome shotgun (WGS) entry which is preliminary data.</text>
</comment>
<feature type="domain" description="BTB" evidence="1">
    <location>
        <begin position="42"/>
        <end position="141"/>
    </location>
</feature>
<dbReference type="Proteomes" id="UP001215598">
    <property type="component" value="Unassembled WGS sequence"/>
</dbReference>
<proteinExistence type="predicted"/>
<dbReference type="InterPro" id="IPR011333">
    <property type="entry name" value="SKP1/BTB/POZ_sf"/>
</dbReference>
<dbReference type="EMBL" id="JARKIB010000246">
    <property type="protein sequence ID" value="KAJ7719927.1"/>
    <property type="molecule type" value="Genomic_DNA"/>
</dbReference>
<dbReference type="Gene3D" id="3.30.710.10">
    <property type="entry name" value="Potassium Channel Kv1.1, Chain A"/>
    <property type="match status" value="1"/>
</dbReference>
<dbReference type="SUPFAM" id="SSF54695">
    <property type="entry name" value="POZ domain"/>
    <property type="match status" value="1"/>
</dbReference>
<reference evidence="2" key="1">
    <citation type="submission" date="2023-03" db="EMBL/GenBank/DDBJ databases">
        <title>Massive genome expansion in bonnet fungi (Mycena s.s.) driven by repeated elements and novel gene families across ecological guilds.</title>
        <authorList>
            <consortium name="Lawrence Berkeley National Laboratory"/>
            <person name="Harder C.B."/>
            <person name="Miyauchi S."/>
            <person name="Viragh M."/>
            <person name="Kuo A."/>
            <person name="Thoen E."/>
            <person name="Andreopoulos B."/>
            <person name="Lu D."/>
            <person name="Skrede I."/>
            <person name="Drula E."/>
            <person name="Henrissat B."/>
            <person name="Morin E."/>
            <person name="Kohler A."/>
            <person name="Barry K."/>
            <person name="LaButti K."/>
            <person name="Morin E."/>
            <person name="Salamov A."/>
            <person name="Lipzen A."/>
            <person name="Mereny Z."/>
            <person name="Hegedus B."/>
            <person name="Baldrian P."/>
            <person name="Stursova M."/>
            <person name="Weitz H."/>
            <person name="Taylor A."/>
            <person name="Grigoriev I.V."/>
            <person name="Nagy L.G."/>
            <person name="Martin F."/>
            <person name="Kauserud H."/>
        </authorList>
    </citation>
    <scope>NUCLEOTIDE SEQUENCE</scope>
    <source>
        <strain evidence="2">CBHHK182m</strain>
    </source>
</reference>
<protein>
    <recommendedName>
        <fullName evidence="1">BTB domain-containing protein</fullName>
    </recommendedName>
</protein>
<evidence type="ECO:0000259" key="1">
    <source>
        <dbReference type="Pfam" id="PF00651"/>
    </source>
</evidence>
<evidence type="ECO:0000313" key="2">
    <source>
        <dbReference type="EMBL" id="KAJ7719927.1"/>
    </source>
</evidence>
<sequence length="304" mass="34402">MPVDDVPPPERLRTDILEVTETPPLTRSTEFWFEDGVGGNVIRQVESTQFRLKKSVLSMHSSVFRGMFLLALPEDETVDGCPVVVLSGDTLRDWVLFLGVIFPKFLGPSCPSLDLIAAILRLGDKYDFSAFRRECIERLDEEFKATLHDYDEGDKRWPGFKSEDTFFLRLASLAKEFDRPSLLPEIYYELVTRSHYILINPPASSDRLACLTGYVNLLKLQSTTTLAWLDLDPPLHHIPSVGCSQHAACVAAVIGQSRVCVLKQWKKDWEDGMCRSCRTKAKAVYEAGREVCWKQLPTVFGLPD</sequence>